<keyword evidence="3" id="KW-1185">Reference proteome</keyword>
<proteinExistence type="predicted"/>
<gene>
    <name evidence="2" type="ORF">PSON_ATCC_30995.1.T0030556</name>
</gene>
<evidence type="ECO:0000313" key="2">
    <source>
        <dbReference type="EMBL" id="CAD8049076.1"/>
    </source>
</evidence>
<evidence type="ECO:0000313" key="3">
    <source>
        <dbReference type="Proteomes" id="UP000692954"/>
    </source>
</evidence>
<sequence length="158" mass="19113">MKQKKNNKFALLITFLKMMFLKQEQVQIHQIIVQKQLRLTLNQLIVYMKEKDLGNIIININQLLLLLILDAVQQILRMVLSFLILHIKLDQSWLIWVKQQKFQIQIRWEKSSKNQILLWMISKERDLSQLKNMIICLNYKAQFLKSKLLLVFYVQVYL</sequence>
<protein>
    <recommendedName>
        <fullName evidence="4">Transmembrane protein</fullName>
    </recommendedName>
</protein>
<reference evidence="2" key="1">
    <citation type="submission" date="2021-01" db="EMBL/GenBank/DDBJ databases">
        <authorList>
            <consortium name="Genoscope - CEA"/>
            <person name="William W."/>
        </authorList>
    </citation>
    <scope>NUCLEOTIDE SEQUENCE</scope>
</reference>
<organism evidence="2 3">
    <name type="scientific">Paramecium sonneborni</name>
    <dbReference type="NCBI Taxonomy" id="65129"/>
    <lineage>
        <taxon>Eukaryota</taxon>
        <taxon>Sar</taxon>
        <taxon>Alveolata</taxon>
        <taxon>Ciliophora</taxon>
        <taxon>Intramacronucleata</taxon>
        <taxon>Oligohymenophorea</taxon>
        <taxon>Peniculida</taxon>
        <taxon>Parameciidae</taxon>
        <taxon>Paramecium</taxon>
    </lineage>
</organism>
<evidence type="ECO:0000256" key="1">
    <source>
        <dbReference type="SAM" id="SignalP"/>
    </source>
</evidence>
<name>A0A8S1K7L1_9CILI</name>
<dbReference type="EMBL" id="CAJJDN010000003">
    <property type="protein sequence ID" value="CAD8049076.1"/>
    <property type="molecule type" value="Genomic_DNA"/>
</dbReference>
<feature type="signal peptide" evidence="1">
    <location>
        <begin position="1"/>
        <end position="25"/>
    </location>
</feature>
<keyword evidence="1" id="KW-0732">Signal</keyword>
<feature type="chain" id="PRO_5035839443" description="Transmembrane protein" evidence="1">
    <location>
        <begin position="26"/>
        <end position="158"/>
    </location>
</feature>
<dbReference type="AlphaFoldDB" id="A0A8S1K7L1"/>
<accession>A0A8S1K7L1</accession>
<dbReference type="Proteomes" id="UP000692954">
    <property type="component" value="Unassembled WGS sequence"/>
</dbReference>
<comment type="caution">
    <text evidence="2">The sequence shown here is derived from an EMBL/GenBank/DDBJ whole genome shotgun (WGS) entry which is preliminary data.</text>
</comment>
<evidence type="ECO:0008006" key="4">
    <source>
        <dbReference type="Google" id="ProtNLM"/>
    </source>
</evidence>